<gene>
    <name evidence="6" type="ORF">HKI87_07g48130</name>
</gene>
<evidence type="ECO:0000313" key="7">
    <source>
        <dbReference type="Proteomes" id="UP001472866"/>
    </source>
</evidence>
<evidence type="ECO:0000259" key="5">
    <source>
        <dbReference type="SMART" id="SM00563"/>
    </source>
</evidence>
<keyword evidence="4" id="KW-0809">Transit peptide</keyword>
<dbReference type="GO" id="GO:0009570">
    <property type="term" value="C:chloroplast stroma"/>
    <property type="evidence" value="ECO:0007669"/>
    <property type="project" value="UniProtKB-SubCell"/>
</dbReference>
<dbReference type="Proteomes" id="UP001472866">
    <property type="component" value="Chromosome 07"/>
</dbReference>
<dbReference type="AlphaFoldDB" id="A0AAX4PA66"/>
<comment type="subcellular location">
    <subcellularLocation>
        <location evidence="1">Plastid</location>
        <location evidence="1">Chloroplast stroma</location>
    </subcellularLocation>
</comment>
<dbReference type="PANTHER" id="PTHR35695:SF1">
    <property type="entry name" value="GLYCEROL-3-PHOSPHATE ACYLTRANSFERASE, CHLOROPLASTIC"/>
    <property type="match status" value="1"/>
</dbReference>
<dbReference type="InterPro" id="IPR023083">
    <property type="entry name" value="G3P_O-acylTrfase_N"/>
</dbReference>
<dbReference type="Gene3D" id="3.40.1130.10">
    <property type="entry name" value="Glycerol-3-phosphate (1)-acyltransferase"/>
    <property type="match status" value="1"/>
</dbReference>
<dbReference type="Pfam" id="PF01553">
    <property type="entry name" value="Acyltransferase"/>
    <property type="match status" value="1"/>
</dbReference>
<dbReference type="EMBL" id="CP151507">
    <property type="protein sequence ID" value="WZN63265.1"/>
    <property type="molecule type" value="Genomic_DNA"/>
</dbReference>
<proteinExistence type="predicted"/>
<evidence type="ECO:0000256" key="4">
    <source>
        <dbReference type="ARBA" id="ARBA00022946"/>
    </source>
</evidence>
<organism evidence="6 7">
    <name type="scientific">Chloropicon roscoffensis</name>
    <dbReference type="NCBI Taxonomy" id="1461544"/>
    <lineage>
        <taxon>Eukaryota</taxon>
        <taxon>Viridiplantae</taxon>
        <taxon>Chlorophyta</taxon>
        <taxon>Chloropicophyceae</taxon>
        <taxon>Chloropicales</taxon>
        <taxon>Chloropicaceae</taxon>
        <taxon>Chloropicon</taxon>
    </lineage>
</organism>
<protein>
    <submittedName>
        <fullName evidence="6">Glycerol-3-phosphate acyltransferase</fullName>
    </submittedName>
</protein>
<reference evidence="6 7" key="1">
    <citation type="submission" date="2024-03" db="EMBL/GenBank/DDBJ databases">
        <title>Complete genome sequence of the green alga Chloropicon roscoffensis RCC1871.</title>
        <authorList>
            <person name="Lemieux C."/>
            <person name="Pombert J.-F."/>
            <person name="Otis C."/>
            <person name="Turmel M."/>
        </authorList>
    </citation>
    <scope>NUCLEOTIDE SEQUENCE [LARGE SCALE GENOMIC DNA]</scope>
    <source>
        <strain evidence="6 7">RCC1871</strain>
    </source>
</reference>
<dbReference type="GO" id="GO:0006655">
    <property type="term" value="P:phosphatidylglycerol biosynthetic process"/>
    <property type="evidence" value="ECO:0007669"/>
    <property type="project" value="TreeGrafter"/>
</dbReference>
<evidence type="ECO:0000313" key="6">
    <source>
        <dbReference type="EMBL" id="WZN63265.1"/>
    </source>
</evidence>
<keyword evidence="3" id="KW-0934">Plastid</keyword>
<name>A0AAX4PA66_9CHLO</name>
<evidence type="ECO:0000256" key="1">
    <source>
        <dbReference type="ARBA" id="ARBA00004470"/>
    </source>
</evidence>
<sequence>MAATAMVKAACPSASTSCRAPSAPVTVTARRPSGGRRKAHRHLVQHTTVQGLSSPLGAARRHAVGPRATVFASTSDVQEPSKKATSLAESMKAVFAGWADLVTTALSKLSAKRVIFALAAKFQLWNVPLLPFLSTGRHLIGLVNSLATLGAISKKTASTFEGLFHNYRKAVVGQTEGVDDKRVVHIMKQILRCVFKEFVDPYEFPSYHERILEPYNYYDFGQEYVSCMTDFENSYIGHVDRFEEVQQKLRAGENVILLANHQSEADPGVWALMLERRFPELAENVVYVAGDRVVSDPLCKPFSMGRNLLCVHSKKYMDEDPKTKPDKMKQNRMTLSKMQKMLSAGGTLLWIAPSGGRDRPDDSGKWLPADFDEATVALMYKLGSKAKSKTNFYPFAMWSYAIMPPPPKVVVELGEERIINFSGVGVSLAEALDIDGITEGLPEDDRDAVAKAITEKTWEEMNKEYVLLDRAISERVGTSWEAKGYVTPGRSASYVLPVRNAASEAGERPADDAWYAW</sequence>
<feature type="domain" description="Phospholipid/glycerol acyltransferase" evidence="5">
    <location>
        <begin position="255"/>
        <end position="400"/>
    </location>
</feature>
<dbReference type="InterPro" id="IPR016222">
    <property type="entry name" value="G3P_O-acylTrfase_chlp"/>
</dbReference>
<evidence type="ECO:0000256" key="2">
    <source>
        <dbReference type="ARBA" id="ARBA00022528"/>
    </source>
</evidence>
<accession>A0AAX4PA66</accession>
<keyword evidence="7" id="KW-1185">Reference proteome</keyword>
<keyword evidence="2" id="KW-0150">Chloroplast</keyword>
<dbReference type="Pfam" id="PF14829">
    <property type="entry name" value="GPAT_N"/>
    <property type="match status" value="1"/>
</dbReference>
<dbReference type="SUPFAM" id="SSF69593">
    <property type="entry name" value="Glycerol-3-phosphate (1)-acyltransferase"/>
    <property type="match status" value="1"/>
</dbReference>
<dbReference type="GO" id="GO:0004366">
    <property type="term" value="F:glycerol-3-phosphate O-acyltransferase activity"/>
    <property type="evidence" value="ECO:0007669"/>
    <property type="project" value="InterPro"/>
</dbReference>
<keyword evidence="6" id="KW-0808">Transferase</keyword>
<dbReference type="InterPro" id="IPR002123">
    <property type="entry name" value="Plipid/glycerol_acylTrfase"/>
</dbReference>
<dbReference type="PANTHER" id="PTHR35695">
    <property type="entry name" value="GLYCEROL-3-PHOSPHATE ACYLTRANSFERASE, CHLOROPLASTIC"/>
    <property type="match status" value="1"/>
</dbReference>
<evidence type="ECO:0000256" key="3">
    <source>
        <dbReference type="ARBA" id="ARBA00022640"/>
    </source>
</evidence>
<keyword evidence="6" id="KW-0012">Acyltransferase</keyword>
<dbReference type="SMART" id="SM00563">
    <property type="entry name" value="PlsC"/>
    <property type="match status" value="1"/>
</dbReference>